<keyword evidence="2" id="KW-1185">Reference proteome</keyword>
<accession>A0A7Y9DQI2</accession>
<name>A0A7Y9DQI2_9ACTN</name>
<sequence>MIEPSGAGYLFIGASSGPWPLPVALPRARRRALLSLLHAGAEQLRSPAGREAGVERADVFRAVLRPPGRGRPFARRTADRAGDAGGGDLLDAVLLVQTRDPSTAAARLRSDAIGDLRRRLEAAGAATVVFTGSNVRRIGDVEHDRRGIFLFNYFSAEDTEENLHAWQYTAGWFQEQTGLDNSTVLQPAGPAGGYSLINHCRWEHLRDVLPALVLEPSFRRFVLRTFADHRTAANPVLYRLDG</sequence>
<reference evidence="1 2" key="1">
    <citation type="submission" date="2020-07" db="EMBL/GenBank/DDBJ databases">
        <title>Sequencing the genomes of 1000 actinobacteria strains.</title>
        <authorList>
            <person name="Klenk H.-P."/>
        </authorList>
    </citation>
    <scope>NUCLEOTIDE SEQUENCE [LARGE SCALE GENOMIC DNA]</scope>
    <source>
        <strain evidence="1 2">DSM 7487</strain>
    </source>
</reference>
<dbReference type="AlphaFoldDB" id="A0A7Y9DQI2"/>
<dbReference type="EMBL" id="JACCBB010000001">
    <property type="protein sequence ID" value="NYD24869.1"/>
    <property type="molecule type" value="Genomic_DNA"/>
</dbReference>
<protein>
    <submittedName>
        <fullName evidence="1">Uncharacterized protein</fullName>
    </submittedName>
</protein>
<evidence type="ECO:0000313" key="2">
    <source>
        <dbReference type="Proteomes" id="UP000521922"/>
    </source>
</evidence>
<dbReference type="RefSeq" id="WP_179755552.1">
    <property type="nucleotide sequence ID" value="NZ_BAAAGN010000015.1"/>
</dbReference>
<organism evidence="1 2">
    <name type="scientific">Kineococcus aurantiacus</name>
    <dbReference type="NCBI Taxonomy" id="37633"/>
    <lineage>
        <taxon>Bacteria</taxon>
        <taxon>Bacillati</taxon>
        <taxon>Actinomycetota</taxon>
        <taxon>Actinomycetes</taxon>
        <taxon>Kineosporiales</taxon>
        <taxon>Kineosporiaceae</taxon>
        <taxon>Kineococcus</taxon>
    </lineage>
</organism>
<dbReference type="Proteomes" id="UP000521922">
    <property type="component" value="Unassembled WGS sequence"/>
</dbReference>
<comment type="caution">
    <text evidence="1">The sequence shown here is derived from an EMBL/GenBank/DDBJ whole genome shotgun (WGS) entry which is preliminary data.</text>
</comment>
<gene>
    <name evidence="1" type="ORF">BJ968_004409</name>
</gene>
<proteinExistence type="predicted"/>
<evidence type="ECO:0000313" key="1">
    <source>
        <dbReference type="EMBL" id="NYD24869.1"/>
    </source>
</evidence>